<dbReference type="Proteomes" id="UP000583127">
    <property type="component" value="Unassembled WGS sequence"/>
</dbReference>
<dbReference type="EMBL" id="JABBFZ010000010">
    <property type="protein sequence ID" value="NML32656.1"/>
    <property type="molecule type" value="Genomic_DNA"/>
</dbReference>
<protein>
    <submittedName>
        <fullName evidence="1">Uncharacterized protein</fullName>
    </submittedName>
</protein>
<evidence type="ECO:0000313" key="2">
    <source>
        <dbReference type="Proteomes" id="UP000583127"/>
    </source>
</evidence>
<keyword evidence="2" id="KW-1185">Reference proteome</keyword>
<comment type="caution">
    <text evidence="1">The sequence shown here is derived from an EMBL/GenBank/DDBJ whole genome shotgun (WGS) entry which is preliminary data.</text>
</comment>
<gene>
    <name evidence="1" type="ORF">HHL14_17655</name>
</gene>
<accession>A0A7X9X709</accession>
<reference evidence="1 2" key="1">
    <citation type="submission" date="2020-04" db="EMBL/GenBank/DDBJ databases">
        <title>Paraburkholderia sp. G-4-1-8 isolated from soil.</title>
        <authorList>
            <person name="Dahal R.H."/>
        </authorList>
    </citation>
    <scope>NUCLEOTIDE SEQUENCE [LARGE SCALE GENOMIC DNA]</scope>
    <source>
        <strain evidence="1 2">G-4-1-8</strain>
    </source>
</reference>
<proteinExistence type="predicted"/>
<dbReference type="AlphaFoldDB" id="A0A7X9X709"/>
<organism evidence="1 2">
    <name type="scientific">Paraburkholderia antibiotica</name>
    <dbReference type="NCBI Taxonomy" id="2728839"/>
    <lineage>
        <taxon>Bacteria</taxon>
        <taxon>Pseudomonadati</taxon>
        <taxon>Pseudomonadota</taxon>
        <taxon>Betaproteobacteria</taxon>
        <taxon>Burkholderiales</taxon>
        <taxon>Burkholderiaceae</taxon>
        <taxon>Paraburkholderia</taxon>
    </lineage>
</organism>
<name>A0A7X9X709_9BURK</name>
<sequence length="65" mass="7245">MNSKISASRTGSRSRVQRPITLAMSILSVVRLVVDLRQLPLGKVLANLRKPYQVVFHICVDVLLS</sequence>
<dbReference type="RefSeq" id="WP_169498909.1">
    <property type="nucleotide sequence ID" value="NZ_JABBFZ010000010.1"/>
</dbReference>
<evidence type="ECO:0000313" key="1">
    <source>
        <dbReference type="EMBL" id="NML32656.1"/>
    </source>
</evidence>